<sequence>MSTKTHKNKRRSHSTPLEMAQFIDAGSNKIKKRIRDLERLLSRKRDVLPDTIIIEKERTLEALKLELENAKLKQKAKENAKKYHMVRFFERKKALRGYKKALKKHMENKEDSQNMKDLCEKKIDLCYVVNFPKTEKYIALYPSAEMKYEATKGSAATNTKKEAFRNIVARQLEDNTLPVSLSDILKGKKLDKESTGVMLDDADEDERDTAKSAQQEDGEEEADDFFE</sequence>
<reference evidence="10 11" key="1">
    <citation type="submission" date="2020-07" db="EMBL/GenBank/DDBJ databases">
        <title>The yeast mating-type switching endonuclease HO is a domesticated member of an unorthodox homing genetic element family.</title>
        <authorList>
            <person name="Coughlan A.Y."/>
            <person name="Lombardi L."/>
            <person name="Braun-Galleani S."/>
            <person name="Martos A.R."/>
            <person name="Galeote V."/>
            <person name="Bigey F."/>
            <person name="Dequin S."/>
            <person name="Byrne K.P."/>
            <person name="Wolfe K.H."/>
        </authorList>
    </citation>
    <scope>NUCLEOTIDE SEQUENCE [LARGE SCALE GENOMIC DNA]</scope>
    <source>
        <strain evidence="10 11">NRRL Y-6702</strain>
    </source>
</reference>
<accession>A0A7H9B2T3</accession>
<evidence type="ECO:0000256" key="2">
    <source>
        <dbReference type="ARBA" id="ARBA00006916"/>
    </source>
</evidence>
<keyword evidence="11" id="KW-1185">Reference proteome</keyword>
<dbReference type="InterPro" id="IPR050786">
    <property type="entry name" value="EFG1_rRNA-proc"/>
</dbReference>
<comment type="subcellular location">
    <subcellularLocation>
        <location evidence="1">Nucleus</location>
        <location evidence="1">Nucleolus</location>
    </subcellularLocation>
</comment>
<dbReference type="PANTHER" id="PTHR33911">
    <property type="entry name" value="RRNA-PROCESSING PROTEIN EFG1"/>
    <property type="match status" value="1"/>
</dbReference>
<dbReference type="RefSeq" id="XP_037144695.1">
    <property type="nucleotide sequence ID" value="XM_037288800.1"/>
</dbReference>
<dbReference type="InterPro" id="IPR019310">
    <property type="entry name" value="Efg1"/>
</dbReference>
<evidence type="ECO:0000256" key="6">
    <source>
        <dbReference type="ARBA" id="ARBA00023054"/>
    </source>
</evidence>
<name>A0A7H9B2T3_ZYGMR</name>
<dbReference type="OrthoDB" id="47732at2759"/>
<comment type="similarity">
    <text evidence="2">Belongs to the EFG1 family.</text>
</comment>
<evidence type="ECO:0000256" key="5">
    <source>
        <dbReference type="ARBA" id="ARBA00022552"/>
    </source>
</evidence>
<feature type="region of interest" description="Disordered" evidence="9">
    <location>
        <begin position="195"/>
        <end position="227"/>
    </location>
</feature>
<evidence type="ECO:0000256" key="8">
    <source>
        <dbReference type="SAM" id="Coils"/>
    </source>
</evidence>
<organism evidence="10 11">
    <name type="scientific">Zygotorulaspora mrakii</name>
    <name type="common">Zygosaccharomyces mrakii</name>
    <dbReference type="NCBI Taxonomy" id="42260"/>
    <lineage>
        <taxon>Eukaryota</taxon>
        <taxon>Fungi</taxon>
        <taxon>Dikarya</taxon>
        <taxon>Ascomycota</taxon>
        <taxon>Saccharomycotina</taxon>
        <taxon>Saccharomycetes</taxon>
        <taxon>Saccharomycetales</taxon>
        <taxon>Saccharomycetaceae</taxon>
        <taxon>Zygotorulaspora</taxon>
    </lineage>
</organism>
<evidence type="ECO:0000256" key="1">
    <source>
        <dbReference type="ARBA" id="ARBA00004604"/>
    </source>
</evidence>
<dbReference type="GO" id="GO:0030688">
    <property type="term" value="C:preribosome, small subunit precursor"/>
    <property type="evidence" value="ECO:0007669"/>
    <property type="project" value="TreeGrafter"/>
</dbReference>
<evidence type="ECO:0000256" key="4">
    <source>
        <dbReference type="ARBA" id="ARBA00019827"/>
    </source>
</evidence>
<evidence type="ECO:0000313" key="10">
    <source>
        <dbReference type="EMBL" id="QLG72968.1"/>
    </source>
</evidence>
<keyword evidence="7" id="KW-0539">Nucleus</keyword>
<dbReference type="PANTHER" id="PTHR33911:SF1">
    <property type="entry name" value="RRNA-PROCESSING PROTEIN EFG1"/>
    <property type="match status" value="1"/>
</dbReference>
<dbReference type="GeneID" id="59236710"/>
<gene>
    <name evidence="10" type="ORF">HG535_0E00520</name>
</gene>
<dbReference type="GO" id="GO:0005730">
    <property type="term" value="C:nucleolus"/>
    <property type="evidence" value="ECO:0007669"/>
    <property type="project" value="UniProtKB-SubCell"/>
</dbReference>
<evidence type="ECO:0000256" key="9">
    <source>
        <dbReference type="SAM" id="MobiDB-lite"/>
    </source>
</evidence>
<proteinExistence type="inferred from homology"/>
<feature type="compositionally biased region" description="Acidic residues" evidence="9">
    <location>
        <begin position="216"/>
        <end position="227"/>
    </location>
</feature>
<feature type="coiled-coil region" evidence="8">
    <location>
        <begin position="53"/>
        <end position="115"/>
    </location>
</feature>
<dbReference type="GO" id="GO:0000462">
    <property type="term" value="P:maturation of SSU-rRNA from tricistronic rRNA transcript (SSU-rRNA, 5.8S rRNA, LSU-rRNA)"/>
    <property type="evidence" value="ECO:0007669"/>
    <property type="project" value="TreeGrafter"/>
</dbReference>
<dbReference type="AlphaFoldDB" id="A0A7H9B2T3"/>
<evidence type="ECO:0000256" key="7">
    <source>
        <dbReference type="ARBA" id="ARBA00023242"/>
    </source>
</evidence>
<keyword evidence="6 8" id="KW-0175">Coiled coil</keyword>
<dbReference type="Pfam" id="PF10153">
    <property type="entry name" value="Efg1"/>
    <property type="match status" value="1"/>
</dbReference>
<dbReference type="KEGG" id="zmk:HG535_0E00520"/>
<dbReference type="Proteomes" id="UP000509704">
    <property type="component" value="Chromosome 5"/>
</dbReference>
<evidence type="ECO:0000313" key="11">
    <source>
        <dbReference type="Proteomes" id="UP000509704"/>
    </source>
</evidence>
<dbReference type="EMBL" id="CP058608">
    <property type="protein sequence ID" value="QLG72968.1"/>
    <property type="molecule type" value="Genomic_DNA"/>
</dbReference>
<protein>
    <recommendedName>
        <fullName evidence="3">rRNA-processing protein EFG1</fullName>
    </recommendedName>
    <alternativeName>
        <fullName evidence="4">rRNA-processing protein efg1</fullName>
    </alternativeName>
</protein>
<keyword evidence="5" id="KW-0698">rRNA processing</keyword>
<evidence type="ECO:0000256" key="3">
    <source>
        <dbReference type="ARBA" id="ARBA00018689"/>
    </source>
</evidence>